<keyword evidence="2" id="KW-1185">Reference proteome</keyword>
<sequence length="199" mass="21629">MEAPYSVSPLLAIPASQESALSAAESTQSLDLSLPTNDVVDLTIVSSAETPSSASLSSTSSEVDAFGIPLEVYHYRQQKSRHDVWEVAHRLTTLYTKATGLDAELYTHVCLLCAQQLTCSPFAASDAWEGALHRWCNPSNARAHMIALHEDLQAGKADKNMKLKAAAQHVGDAIARAHAHENKRAKPCYDQQSSQQTAW</sequence>
<proteinExistence type="predicted"/>
<organism evidence="1 2">
    <name type="scientific">Phytophthora oleae</name>
    <dbReference type="NCBI Taxonomy" id="2107226"/>
    <lineage>
        <taxon>Eukaryota</taxon>
        <taxon>Sar</taxon>
        <taxon>Stramenopiles</taxon>
        <taxon>Oomycota</taxon>
        <taxon>Peronosporomycetes</taxon>
        <taxon>Peronosporales</taxon>
        <taxon>Peronosporaceae</taxon>
        <taxon>Phytophthora</taxon>
    </lineage>
</organism>
<reference evidence="1 2" key="1">
    <citation type="submission" date="2024-09" db="EMBL/GenBank/DDBJ databases">
        <title>Genome sequencing and assembly of Phytophthora oleae, isolate VK10A, causative agent of rot of olive drupes.</title>
        <authorList>
            <person name="Conti Taguali S."/>
            <person name="Riolo M."/>
            <person name="La Spada F."/>
            <person name="Cacciola S.O."/>
            <person name="Dionisio G."/>
        </authorList>
    </citation>
    <scope>NUCLEOTIDE SEQUENCE [LARGE SCALE GENOMIC DNA]</scope>
    <source>
        <strain evidence="1 2">VK10A</strain>
    </source>
</reference>
<name>A0ABD3F848_9STRA</name>
<evidence type="ECO:0000313" key="2">
    <source>
        <dbReference type="Proteomes" id="UP001632037"/>
    </source>
</evidence>
<accession>A0ABD3F848</accession>
<protein>
    <submittedName>
        <fullName evidence="1">Uncharacterized protein</fullName>
    </submittedName>
</protein>
<comment type="caution">
    <text evidence="1">The sequence shown here is derived from an EMBL/GenBank/DDBJ whole genome shotgun (WGS) entry which is preliminary data.</text>
</comment>
<dbReference type="AlphaFoldDB" id="A0ABD3F848"/>
<gene>
    <name evidence="1" type="ORF">V7S43_012391</name>
</gene>
<dbReference type="Proteomes" id="UP001632037">
    <property type="component" value="Unassembled WGS sequence"/>
</dbReference>
<evidence type="ECO:0000313" key="1">
    <source>
        <dbReference type="EMBL" id="KAL3662536.1"/>
    </source>
</evidence>
<dbReference type="EMBL" id="JBIMZQ010000031">
    <property type="protein sequence ID" value="KAL3662536.1"/>
    <property type="molecule type" value="Genomic_DNA"/>
</dbReference>